<keyword evidence="1" id="KW-0175">Coiled coil</keyword>
<accession>A0A6J8EQT6</accession>
<organism evidence="3 4">
    <name type="scientific">Mytilus coruscus</name>
    <name type="common">Sea mussel</name>
    <dbReference type="NCBI Taxonomy" id="42192"/>
    <lineage>
        <taxon>Eukaryota</taxon>
        <taxon>Metazoa</taxon>
        <taxon>Spiralia</taxon>
        <taxon>Lophotrochozoa</taxon>
        <taxon>Mollusca</taxon>
        <taxon>Bivalvia</taxon>
        <taxon>Autobranchia</taxon>
        <taxon>Pteriomorphia</taxon>
        <taxon>Mytilida</taxon>
        <taxon>Mytiloidea</taxon>
        <taxon>Mytilidae</taxon>
        <taxon>Mytilinae</taxon>
        <taxon>Mytilus</taxon>
    </lineage>
</organism>
<protein>
    <submittedName>
        <fullName evidence="3">Uncharacterized protein</fullName>
    </submittedName>
</protein>
<feature type="region of interest" description="Disordered" evidence="2">
    <location>
        <begin position="370"/>
        <end position="389"/>
    </location>
</feature>
<name>A0A6J8EQT6_MYTCO</name>
<feature type="coiled-coil region" evidence="1">
    <location>
        <begin position="216"/>
        <end position="330"/>
    </location>
</feature>
<sequence length="389" mass="45476">MSYLENINHLGNDIISCSKRKGSEDSTGNLKPENTKKIVEKLQKSFNETIQEFDKKIQMFKTSYERIMEDKIDLQHSLEKKEIALKDYLEKSDTLEKNRSMLSTKYSTLKKMIKDLKTETWSQDDHIRYLKGEVFSQQDNLKEEGQILFEVRAEKASLLEKLEILEDEKGNCHILLLLPSTEKYHVIEGQFAEEQNQNNVKSDQVQSQLDVTKCHLMEVQDQYQFLQSKNKELVHSINKEKENVEKFIYELDEQKQLTSDLQMLVVDKEEKITDLEISLEATKVELQNLMDSIGDKEADIRNLQDRIHSLEDIERSLKSQIQQENKVNQETARQHADRILHLEHREISVTEENIKLCRKLEEMNQIKSAVEEKMEDGTQGIDKPVTTGS</sequence>
<dbReference type="OrthoDB" id="419631at2759"/>
<reference evidence="3 4" key="1">
    <citation type="submission" date="2020-06" db="EMBL/GenBank/DDBJ databases">
        <authorList>
            <person name="Li R."/>
            <person name="Bekaert M."/>
        </authorList>
    </citation>
    <scope>NUCLEOTIDE SEQUENCE [LARGE SCALE GENOMIC DNA]</scope>
    <source>
        <strain evidence="4">wild</strain>
    </source>
</reference>
<evidence type="ECO:0000313" key="3">
    <source>
        <dbReference type="EMBL" id="CAC5422797.1"/>
    </source>
</evidence>
<keyword evidence="4" id="KW-1185">Reference proteome</keyword>
<evidence type="ECO:0000313" key="4">
    <source>
        <dbReference type="Proteomes" id="UP000507470"/>
    </source>
</evidence>
<evidence type="ECO:0000256" key="2">
    <source>
        <dbReference type="SAM" id="MobiDB-lite"/>
    </source>
</evidence>
<gene>
    <name evidence="3" type="ORF">MCOR_54819</name>
</gene>
<dbReference type="EMBL" id="CACVKT020009700">
    <property type="protein sequence ID" value="CAC5422797.1"/>
    <property type="molecule type" value="Genomic_DNA"/>
</dbReference>
<dbReference type="Proteomes" id="UP000507470">
    <property type="component" value="Unassembled WGS sequence"/>
</dbReference>
<dbReference type="AlphaFoldDB" id="A0A6J8EQT6"/>
<evidence type="ECO:0000256" key="1">
    <source>
        <dbReference type="SAM" id="Coils"/>
    </source>
</evidence>
<proteinExistence type="predicted"/>